<dbReference type="OrthoDB" id="442804at2759"/>
<reference evidence="1" key="1">
    <citation type="submission" date="2021-02" db="EMBL/GenBank/DDBJ databases">
        <authorList>
            <person name="Dougan E. K."/>
            <person name="Rhodes N."/>
            <person name="Thang M."/>
            <person name="Chan C."/>
        </authorList>
    </citation>
    <scope>NUCLEOTIDE SEQUENCE</scope>
</reference>
<dbReference type="EMBL" id="CAJNJA010029318">
    <property type="protein sequence ID" value="CAE7624529.1"/>
    <property type="molecule type" value="Genomic_DNA"/>
</dbReference>
<sequence>VPIRQSAVDSIIAYYYESPSVFQVSFSYHVCGDLTMTLTCLQKIYSVLNHKARLERANGGVEEFCKLYEENFKHASENERVSDSFVDTALTMGKRVLKDEKMAALLLKADEHPKGSPFDHYTKMQLLIQKGKSEEGIRWAFSSVWDGYLNKWLGNEFLSQRALKGDSFPGGTGALLVGTLEMKKMLLTSSIGLLGCAYY</sequence>
<evidence type="ECO:0000313" key="1">
    <source>
        <dbReference type="EMBL" id="CAE7624529.1"/>
    </source>
</evidence>
<dbReference type="Proteomes" id="UP000601435">
    <property type="component" value="Unassembled WGS sequence"/>
</dbReference>
<evidence type="ECO:0000313" key="2">
    <source>
        <dbReference type="Proteomes" id="UP000601435"/>
    </source>
</evidence>
<organism evidence="1 2">
    <name type="scientific">Symbiodinium necroappetens</name>
    <dbReference type="NCBI Taxonomy" id="1628268"/>
    <lineage>
        <taxon>Eukaryota</taxon>
        <taxon>Sar</taxon>
        <taxon>Alveolata</taxon>
        <taxon>Dinophyceae</taxon>
        <taxon>Suessiales</taxon>
        <taxon>Symbiodiniaceae</taxon>
        <taxon>Symbiodinium</taxon>
    </lineage>
</organism>
<gene>
    <name evidence="1" type="primary">Gyltl1b</name>
    <name evidence="1" type="ORF">SNEC2469_LOCUS17639</name>
</gene>
<protein>
    <submittedName>
        <fullName evidence="1">Gyltl1b protein</fullName>
    </submittedName>
</protein>
<proteinExistence type="predicted"/>
<keyword evidence="2" id="KW-1185">Reference proteome</keyword>
<feature type="non-terminal residue" evidence="1">
    <location>
        <position position="1"/>
    </location>
</feature>
<comment type="caution">
    <text evidence="1">The sequence shown here is derived from an EMBL/GenBank/DDBJ whole genome shotgun (WGS) entry which is preliminary data.</text>
</comment>
<accession>A0A812VHY1</accession>
<dbReference type="AlphaFoldDB" id="A0A812VHY1"/>
<name>A0A812VHY1_9DINO</name>